<keyword evidence="1" id="KW-0812">Transmembrane</keyword>
<name>A0A8B8D9U4_CRAVI</name>
<keyword evidence="1" id="KW-0472">Membrane</keyword>
<proteinExistence type="predicted"/>
<dbReference type="AlphaFoldDB" id="A0A8B8D9U4"/>
<feature type="transmembrane region" description="Helical" evidence="1">
    <location>
        <begin position="78"/>
        <end position="99"/>
    </location>
</feature>
<protein>
    <submittedName>
        <fullName evidence="3 4">Uncharacterized protein LOC111125394</fullName>
    </submittedName>
</protein>
<evidence type="ECO:0000313" key="2">
    <source>
        <dbReference type="Proteomes" id="UP000694844"/>
    </source>
</evidence>
<evidence type="ECO:0000256" key="1">
    <source>
        <dbReference type="SAM" id="Phobius"/>
    </source>
</evidence>
<dbReference type="Proteomes" id="UP000694844">
    <property type="component" value="Chromosome 3"/>
</dbReference>
<dbReference type="RefSeq" id="XP_022324866.1">
    <property type="nucleotide sequence ID" value="XM_022469158.1"/>
</dbReference>
<feature type="transmembrane region" description="Helical" evidence="1">
    <location>
        <begin position="268"/>
        <end position="294"/>
    </location>
</feature>
<feature type="transmembrane region" description="Helical" evidence="1">
    <location>
        <begin position="20"/>
        <end position="43"/>
    </location>
</feature>
<sequence length="308" mass="34308">MIGTSHSPDHINARNKKSAYFIVAIQAVLMVTVIILIVSSALCTKVKPCELQTALDFIFVKYTTYPCKYNAIKDMSSGILALGISMLCWIVLLFVQTIYVYFGKIEEKKRAIAKIVVIIGTFAFIIANLVLYIIFMREKETQHNEDYIQLGNDMFSSLKQNFKSDNASSNDSKSSAWNTFFLKYDCCAVHEVSGTTNDFDNTPWCTTSGSCQATVSQIPRTCCKGVTLTNYTSAPSTCHASVSPGTYKRNCMDPLKKMSADNIEEYQLSLLSFSLLFAIILQVIYVTMVIVLMFPRCNGSVNSSVNVN</sequence>
<dbReference type="GeneID" id="111125394"/>
<keyword evidence="2" id="KW-1185">Reference proteome</keyword>
<evidence type="ECO:0000313" key="4">
    <source>
        <dbReference type="RefSeq" id="XP_022324867.1"/>
    </source>
</evidence>
<evidence type="ECO:0000313" key="3">
    <source>
        <dbReference type="RefSeq" id="XP_022324866.1"/>
    </source>
</evidence>
<reference evidence="3 4" key="1">
    <citation type="submission" date="2025-04" db="UniProtKB">
        <authorList>
            <consortium name="RefSeq"/>
        </authorList>
    </citation>
    <scope>IDENTIFICATION</scope>
    <source>
        <tissue evidence="3 4">Whole sample</tissue>
    </source>
</reference>
<dbReference type="KEGG" id="cvn:111125394"/>
<dbReference type="RefSeq" id="XP_022324868.1">
    <property type="nucleotide sequence ID" value="XM_022469160.1"/>
</dbReference>
<gene>
    <name evidence="3 4 5" type="primary">LOC111125394</name>
</gene>
<feature type="transmembrane region" description="Helical" evidence="1">
    <location>
        <begin position="111"/>
        <end position="135"/>
    </location>
</feature>
<evidence type="ECO:0000313" key="5">
    <source>
        <dbReference type="RefSeq" id="XP_022324868.1"/>
    </source>
</evidence>
<organism evidence="2 4">
    <name type="scientific">Crassostrea virginica</name>
    <name type="common">Eastern oyster</name>
    <dbReference type="NCBI Taxonomy" id="6565"/>
    <lineage>
        <taxon>Eukaryota</taxon>
        <taxon>Metazoa</taxon>
        <taxon>Spiralia</taxon>
        <taxon>Lophotrochozoa</taxon>
        <taxon>Mollusca</taxon>
        <taxon>Bivalvia</taxon>
        <taxon>Autobranchia</taxon>
        <taxon>Pteriomorphia</taxon>
        <taxon>Ostreida</taxon>
        <taxon>Ostreoidea</taxon>
        <taxon>Ostreidae</taxon>
        <taxon>Crassostrea</taxon>
    </lineage>
</organism>
<keyword evidence="1" id="KW-1133">Transmembrane helix</keyword>
<accession>A0A8B8D9U4</accession>
<dbReference type="RefSeq" id="XP_022324867.1">
    <property type="nucleotide sequence ID" value="XM_022469159.1"/>
</dbReference>
<dbReference type="OrthoDB" id="6133340at2759"/>